<reference evidence="1 2" key="1">
    <citation type="submission" date="2019-11" db="EMBL/GenBank/DDBJ databases">
        <title>Whole genome sequence of Oryza granulata.</title>
        <authorList>
            <person name="Li W."/>
        </authorList>
    </citation>
    <scope>NUCLEOTIDE SEQUENCE [LARGE SCALE GENOMIC DNA]</scope>
    <source>
        <strain evidence="2">cv. Menghai</strain>
        <tissue evidence="1">Leaf</tissue>
    </source>
</reference>
<evidence type="ECO:0000313" key="2">
    <source>
        <dbReference type="Proteomes" id="UP000479710"/>
    </source>
</evidence>
<accession>A0A6G1DUW0</accession>
<keyword evidence="2" id="KW-1185">Reference proteome</keyword>
<evidence type="ECO:0000313" key="1">
    <source>
        <dbReference type="EMBL" id="KAF0916408.1"/>
    </source>
</evidence>
<comment type="caution">
    <text evidence="1">The sequence shown here is derived from an EMBL/GenBank/DDBJ whole genome shotgun (WGS) entry which is preliminary data.</text>
</comment>
<dbReference type="EMBL" id="SPHZ02000005">
    <property type="protein sequence ID" value="KAF0916408.1"/>
    <property type="molecule type" value="Genomic_DNA"/>
</dbReference>
<protein>
    <submittedName>
        <fullName evidence="1">Uncharacterized protein</fullName>
    </submittedName>
</protein>
<organism evidence="1 2">
    <name type="scientific">Oryza meyeriana var. granulata</name>
    <dbReference type="NCBI Taxonomy" id="110450"/>
    <lineage>
        <taxon>Eukaryota</taxon>
        <taxon>Viridiplantae</taxon>
        <taxon>Streptophyta</taxon>
        <taxon>Embryophyta</taxon>
        <taxon>Tracheophyta</taxon>
        <taxon>Spermatophyta</taxon>
        <taxon>Magnoliopsida</taxon>
        <taxon>Liliopsida</taxon>
        <taxon>Poales</taxon>
        <taxon>Poaceae</taxon>
        <taxon>BOP clade</taxon>
        <taxon>Oryzoideae</taxon>
        <taxon>Oryzeae</taxon>
        <taxon>Oryzinae</taxon>
        <taxon>Oryza</taxon>
        <taxon>Oryza meyeriana</taxon>
    </lineage>
</organism>
<name>A0A6G1DUW0_9ORYZ</name>
<proteinExistence type="predicted"/>
<dbReference type="AlphaFoldDB" id="A0A6G1DUW0"/>
<dbReference type="Proteomes" id="UP000479710">
    <property type="component" value="Unassembled WGS sequence"/>
</dbReference>
<gene>
    <name evidence="1" type="ORF">E2562_007509</name>
</gene>
<sequence length="73" mass="7491">MGRMGMNVEGVGEVDGDLGSRGVGSYGACAAGGWGGVGSAQPGRAGIFWEFGRLGMDFQNIGNILRVENRVGE</sequence>